<evidence type="ECO:0000313" key="3">
    <source>
        <dbReference type="Proteomes" id="UP000325161"/>
    </source>
</evidence>
<evidence type="ECO:0000313" key="2">
    <source>
        <dbReference type="EMBL" id="QEI04544.1"/>
    </source>
</evidence>
<dbReference type="KEGG" id="pacr:FXN63_00885"/>
<dbReference type="AlphaFoldDB" id="A0A5C0ASG4"/>
<protein>
    <submittedName>
        <fullName evidence="2">DUF4390 domain-containing protein</fullName>
    </submittedName>
</protein>
<accession>A0A5C0ASG4</accession>
<organism evidence="2 3">
    <name type="scientific">Pigmentiphaga aceris</name>
    <dbReference type="NCBI Taxonomy" id="1940612"/>
    <lineage>
        <taxon>Bacteria</taxon>
        <taxon>Pseudomonadati</taxon>
        <taxon>Pseudomonadota</taxon>
        <taxon>Betaproteobacteria</taxon>
        <taxon>Burkholderiales</taxon>
        <taxon>Alcaligenaceae</taxon>
        <taxon>Pigmentiphaga</taxon>
    </lineage>
</organism>
<dbReference type="InterPro" id="IPR025500">
    <property type="entry name" value="DUF4390"/>
</dbReference>
<dbReference type="Pfam" id="PF14334">
    <property type="entry name" value="DUF4390"/>
    <property type="match status" value="1"/>
</dbReference>
<feature type="chain" id="PRO_5022805960" evidence="1">
    <location>
        <begin position="29"/>
        <end position="195"/>
    </location>
</feature>
<reference evidence="2 3" key="1">
    <citation type="submission" date="2019-08" db="EMBL/GenBank/DDBJ databases">
        <title>Amphibian skin-associated Pigmentiphaga: genome sequence and occurrence across geography and hosts.</title>
        <authorList>
            <person name="Bletz M.C."/>
            <person name="Bunk B."/>
            <person name="Sproeer C."/>
            <person name="Biwer P."/>
            <person name="Reiter S."/>
            <person name="Rabemananjara F.C.E."/>
            <person name="Schulz S."/>
            <person name="Overmann J."/>
            <person name="Vences M."/>
        </authorList>
    </citation>
    <scope>NUCLEOTIDE SEQUENCE [LARGE SCALE GENOMIC DNA]</scope>
    <source>
        <strain evidence="2 3">Mada1488</strain>
    </source>
</reference>
<dbReference type="Proteomes" id="UP000325161">
    <property type="component" value="Chromosome"/>
</dbReference>
<gene>
    <name evidence="2" type="ORF">FXN63_00885</name>
</gene>
<keyword evidence="1" id="KW-0732">Signal</keyword>
<keyword evidence="3" id="KW-1185">Reference proteome</keyword>
<dbReference type="OrthoDB" id="5298153at2"/>
<proteinExistence type="predicted"/>
<sequence length="195" mass="22186">MILRVLHLLRWLCLVTVLVGGAAPLAMASDAAVQRVEVIAEGELLLLDADIDISLPPQLENAAARGVPLFFTADVEVIRPRWYWMDEELLSSRLTWRISQNVLTRQWRVSTGSLGLPVDSLQDALSIVRHMRRWPFAQRDELPVGLFKGRLRVRLDVSQLPKTFQANAFNSNDWAWSTRWYEFGISVPAEPEVKP</sequence>
<feature type="signal peptide" evidence="1">
    <location>
        <begin position="1"/>
        <end position="28"/>
    </location>
</feature>
<dbReference type="EMBL" id="CP043046">
    <property type="protein sequence ID" value="QEI04544.1"/>
    <property type="molecule type" value="Genomic_DNA"/>
</dbReference>
<evidence type="ECO:0000256" key="1">
    <source>
        <dbReference type="SAM" id="SignalP"/>
    </source>
</evidence>
<name>A0A5C0ASG4_9BURK</name>